<keyword evidence="5" id="KW-0804">Transcription</keyword>
<dbReference type="EC" id="2.7.7.6" evidence="1"/>
<gene>
    <name evidence="8" type="primary">rpoB</name>
    <name evidence="8" type="ORF">UY32_C0016G0015</name>
</gene>
<dbReference type="GO" id="GO:0032549">
    <property type="term" value="F:ribonucleoside binding"/>
    <property type="evidence" value="ECO:0007669"/>
    <property type="project" value="InterPro"/>
</dbReference>
<evidence type="ECO:0000256" key="4">
    <source>
        <dbReference type="ARBA" id="ARBA00022695"/>
    </source>
</evidence>
<evidence type="ECO:0000256" key="1">
    <source>
        <dbReference type="ARBA" id="ARBA00012418"/>
    </source>
</evidence>
<dbReference type="GO" id="GO:0000428">
    <property type="term" value="C:DNA-directed RNA polymerase complex"/>
    <property type="evidence" value="ECO:0007669"/>
    <property type="project" value="UniProtKB-KW"/>
</dbReference>
<keyword evidence="2 8" id="KW-0240">DNA-directed RNA polymerase</keyword>
<dbReference type="SUPFAM" id="SSF64484">
    <property type="entry name" value="beta and beta-prime subunits of DNA dependent RNA-polymerase"/>
    <property type="match status" value="1"/>
</dbReference>
<dbReference type="InterPro" id="IPR015712">
    <property type="entry name" value="DNA-dir_RNA_pol_su2"/>
</dbReference>
<comment type="caution">
    <text evidence="8">The sequence shown here is derived from an EMBL/GenBank/DDBJ whole genome shotgun (WGS) entry which is preliminary data.</text>
</comment>
<keyword evidence="4 8" id="KW-0548">Nucleotidyltransferase</keyword>
<keyword evidence="3 8" id="KW-0808">Transferase</keyword>
<organism evidence="8 9">
    <name type="scientific">Candidatus Jorgensenbacteria bacterium GW2011_GWC1_48_8</name>
    <dbReference type="NCBI Taxonomy" id="1618666"/>
    <lineage>
        <taxon>Bacteria</taxon>
        <taxon>Candidatus Joergenseniibacteriota</taxon>
    </lineage>
</organism>
<feature type="domain" description="RNA polymerase Rpb2" evidence="7">
    <location>
        <begin position="236"/>
        <end position="308"/>
    </location>
</feature>
<dbReference type="Gene3D" id="2.40.50.150">
    <property type="match status" value="1"/>
</dbReference>
<dbReference type="GO" id="GO:0003677">
    <property type="term" value="F:DNA binding"/>
    <property type="evidence" value="ECO:0007669"/>
    <property type="project" value="InterPro"/>
</dbReference>
<dbReference type="InterPro" id="IPR007120">
    <property type="entry name" value="DNA-dir_RNAP_su2_dom"/>
</dbReference>
<dbReference type="InterPro" id="IPR007641">
    <property type="entry name" value="RNA_pol_Rpb2_7"/>
</dbReference>
<dbReference type="Gene3D" id="2.40.270.10">
    <property type="entry name" value="DNA-directed RNA polymerase, subunit 2, domain 6"/>
    <property type="match status" value="2"/>
</dbReference>
<dbReference type="PROSITE" id="PS01166">
    <property type="entry name" value="RNA_POL_BETA"/>
    <property type="match status" value="1"/>
</dbReference>
<name>A0A0G1XWQ3_9BACT</name>
<feature type="non-terminal residue" evidence="8">
    <location>
        <position position="1"/>
    </location>
</feature>
<dbReference type="EMBL" id="LCPO01000016">
    <property type="protein sequence ID" value="KKU98720.1"/>
    <property type="molecule type" value="Genomic_DNA"/>
</dbReference>
<dbReference type="GO" id="GO:0006351">
    <property type="term" value="P:DNA-templated transcription"/>
    <property type="evidence" value="ECO:0007669"/>
    <property type="project" value="InterPro"/>
</dbReference>
<sequence length="325" mass="35259">ILVIAAVPGHKSDQKILAQGKHSPFGRGTVGEKARDVKDSSLTIPHGKQGRVIGVKIFSRDKGDKLEPGIIKKIQIEIAQLRKIRAGDKLTGRHGNKGVISQIRAVEDMPHLEDGTPVDVILNPLGVVSRMNLGQVLETHLGFAAKKLGYRAVVPPFVGASEEEIKSEMESAGIPKTGKIKVYDGLTGEPFREPVMVGYVYIMKLNHLVEDKIHMRSTGPYSLITQQPLGGKAQLGGQRFGEMEVWALEGYGAAHTLQEMLTIKSDDVLGRSAAFESIIRGQDIRKPNIPASFNVLVSELKALGLGVDTVGGEDGEKDNKEEHDE</sequence>
<dbReference type="PANTHER" id="PTHR20856">
    <property type="entry name" value="DNA-DIRECTED RNA POLYMERASE I SUBUNIT 2"/>
    <property type="match status" value="1"/>
</dbReference>
<evidence type="ECO:0000313" key="9">
    <source>
        <dbReference type="Proteomes" id="UP000034600"/>
    </source>
</evidence>
<protein>
    <recommendedName>
        <fullName evidence="1">DNA-directed RNA polymerase</fullName>
        <ecNumber evidence="1">2.7.7.6</ecNumber>
    </recommendedName>
</protein>
<dbReference type="InterPro" id="IPR037033">
    <property type="entry name" value="DNA-dir_RNAP_su2_hyb_sf"/>
</dbReference>
<accession>A0A0G1XWQ3</accession>
<evidence type="ECO:0000256" key="5">
    <source>
        <dbReference type="ARBA" id="ARBA00023163"/>
    </source>
</evidence>
<dbReference type="AlphaFoldDB" id="A0A0G1XWQ3"/>
<dbReference type="Pfam" id="PF04560">
    <property type="entry name" value="RNA_pol_Rpb2_7"/>
    <property type="match status" value="1"/>
</dbReference>
<evidence type="ECO:0000313" key="8">
    <source>
        <dbReference type="EMBL" id="KKU98720.1"/>
    </source>
</evidence>
<dbReference type="InterPro" id="IPR007121">
    <property type="entry name" value="RNA_pol_bsu_CS"/>
</dbReference>
<dbReference type="Pfam" id="PF00562">
    <property type="entry name" value="RNA_pol_Rpb2_6"/>
    <property type="match status" value="1"/>
</dbReference>
<evidence type="ECO:0000259" key="7">
    <source>
        <dbReference type="Pfam" id="PF04560"/>
    </source>
</evidence>
<dbReference type="Gene3D" id="3.90.1800.10">
    <property type="entry name" value="RNA polymerase alpha subunit dimerisation domain"/>
    <property type="match status" value="1"/>
</dbReference>
<evidence type="ECO:0000259" key="6">
    <source>
        <dbReference type="Pfam" id="PF00562"/>
    </source>
</evidence>
<dbReference type="Proteomes" id="UP000034600">
    <property type="component" value="Unassembled WGS sequence"/>
</dbReference>
<evidence type="ECO:0000256" key="2">
    <source>
        <dbReference type="ARBA" id="ARBA00022478"/>
    </source>
</evidence>
<dbReference type="GO" id="GO:0003899">
    <property type="term" value="F:DNA-directed RNA polymerase activity"/>
    <property type="evidence" value="ECO:0007669"/>
    <property type="project" value="UniProtKB-EC"/>
</dbReference>
<feature type="domain" description="DNA-directed RNA polymerase subunit 2 hybrid-binding" evidence="6">
    <location>
        <begin position="29"/>
        <end position="234"/>
    </location>
</feature>
<dbReference type="InterPro" id="IPR014724">
    <property type="entry name" value="RNA_pol_RPB2_OB-fold"/>
</dbReference>
<reference evidence="8 9" key="1">
    <citation type="journal article" date="2015" name="Nature">
        <title>rRNA introns, odd ribosomes, and small enigmatic genomes across a large radiation of phyla.</title>
        <authorList>
            <person name="Brown C.T."/>
            <person name="Hug L.A."/>
            <person name="Thomas B.C."/>
            <person name="Sharon I."/>
            <person name="Castelle C.J."/>
            <person name="Singh A."/>
            <person name="Wilkins M.J."/>
            <person name="Williams K.H."/>
            <person name="Banfield J.F."/>
        </authorList>
    </citation>
    <scope>NUCLEOTIDE SEQUENCE [LARGE SCALE GENOMIC DNA]</scope>
</reference>
<dbReference type="PATRIC" id="fig|1618666.3.peg.454"/>
<evidence type="ECO:0000256" key="3">
    <source>
        <dbReference type="ARBA" id="ARBA00022679"/>
    </source>
</evidence>
<proteinExistence type="predicted"/>